<evidence type="ECO:0000313" key="1">
    <source>
        <dbReference type="EMBL" id="GAF77153.1"/>
    </source>
</evidence>
<accession>X0S7Y0</accession>
<dbReference type="EMBL" id="BARS01003073">
    <property type="protein sequence ID" value="GAF77153.1"/>
    <property type="molecule type" value="Genomic_DNA"/>
</dbReference>
<reference evidence="1" key="1">
    <citation type="journal article" date="2014" name="Front. Microbiol.">
        <title>High frequency of phylogenetically diverse reductive dehalogenase-homologous genes in deep subseafloor sedimentary metagenomes.</title>
        <authorList>
            <person name="Kawai M."/>
            <person name="Futagami T."/>
            <person name="Toyoda A."/>
            <person name="Takaki Y."/>
            <person name="Nishi S."/>
            <person name="Hori S."/>
            <person name="Arai W."/>
            <person name="Tsubouchi T."/>
            <person name="Morono Y."/>
            <person name="Uchiyama I."/>
            <person name="Ito T."/>
            <person name="Fujiyama A."/>
            <person name="Inagaki F."/>
            <person name="Takami H."/>
        </authorList>
    </citation>
    <scope>NUCLEOTIDE SEQUENCE</scope>
    <source>
        <strain evidence="1">Expedition CK06-06</strain>
    </source>
</reference>
<protein>
    <submittedName>
        <fullName evidence="1">Uncharacterized protein</fullName>
    </submittedName>
</protein>
<feature type="non-terminal residue" evidence="1">
    <location>
        <position position="1"/>
    </location>
</feature>
<sequence length="141" mass="15761">KGSEAPPVVISSVRRTSELGQAWAHDGIRAGAAVAEILRLSSEKLRTRFAVIDVTNIGGCRNRHKSEILLVTRQGTTVKWGRSPLLVNSPGELTPEQKLTKMILFEEKRGPLSDYRYVDIRFDDVQHGPRIRTLSNRTVTN</sequence>
<dbReference type="AlphaFoldDB" id="X0S7Y0"/>
<proteinExistence type="predicted"/>
<organism evidence="1">
    <name type="scientific">marine sediment metagenome</name>
    <dbReference type="NCBI Taxonomy" id="412755"/>
    <lineage>
        <taxon>unclassified sequences</taxon>
        <taxon>metagenomes</taxon>
        <taxon>ecological metagenomes</taxon>
    </lineage>
</organism>
<name>X0S7Y0_9ZZZZ</name>
<gene>
    <name evidence="1" type="ORF">S01H1_05920</name>
</gene>
<comment type="caution">
    <text evidence="1">The sequence shown here is derived from an EMBL/GenBank/DDBJ whole genome shotgun (WGS) entry which is preliminary data.</text>
</comment>